<organism evidence="6">
    <name type="scientific">Candidatus Methanosuratincola petrocarbonis</name>
    <name type="common">ex Vanwonterghem et al. 2016</name>
    <dbReference type="NCBI Taxonomy" id="1867261"/>
    <lineage>
        <taxon>Archaea</taxon>
        <taxon>Thermoproteota</taxon>
        <taxon>Methanosuratincolia</taxon>
        <taxon>Candidatus Methanomethylicales</taxon>
        <taxon>Candidatus Methanomethylicaceae</taxon>
        <taxon>Candidatus Methanosuratincola (ex Vanwonterghem et al. 2016)</taxon>
    </lineage>
</organism>
<keyword evidence="2 4" id="KW-0238">DNA-binding</keyword>
<evidence type="ECO:0000313" key="6">
    <source>
        <dbReference type="EMBL" id="HHI49325.1"/>
    </source>
</evidence>
<dbReference type="SMART" id="SM00530">
    <property type="entry name" value="HTH_XRE"/>
    <property type="match status" value="1"/>
</dbReference>
<dbReference type="Pfam" id="PF26553">
    <property type="entry name" value="PDDEXK_19"/>
    <property type="match status" value="1"/>
</dbReference>
<dbReference type="Pfam" id="PF01381">
    <property type="entry name" value="HTH_3"/>
    <property type="match status" value="1"/>
</dbReference>
<dbReference type="Gene3D" id="1.10.260.40">
    <property type="entry name" value="lambda repressor-like DNA-binding domains"/>
    <property type="match status" value="1"/>
</dbReference>
<dbReference type="EMBL" id="DRVT01000049">
    <property type="protein sequence ID" value="HHI49325.1"/>
    <property type="molecule type" value="Genomic_DNA"/>
</dbReference>
<dbReference type="GO" id="GO:0003700">
    <property type="term" value="F:DNA-binding transcription factor activity"/>
    <property type="evidence" value="ECO:0007669"/>
    <property type="project" value="UniProtKB-UniRule"/>
</dbReference>
<dbReference type="InterPro" id="IPR059051">
    <property type="entry name" value="MTH_967_PDDEXK"/>
</dbReference>
<evidence type="ECO:0000256" key="2">
    <source>
        <dbReference type="ARBA" id="ARBA00023125"/>
    </source>
</evidence>
<dbReference type="InterPro" id="IPR010982">
    <property type="entry name" value="Lambda_DNA-bd_dom_sf"/>
</dbReference>
<accession>A0A7J3UZQ6</accession>
<proteinExistence type="inferred from homology"/>
<evidence type="ECO:0000256" key="4">
    <source>
        <dbReference type="HAMAP-Rule" id="MF_00584"/>
    </source>
</evidence>
<sequence>MVMRPQSASLIGDILRTLEEAGFIASEITSRDYCIQIVAKKGETKLLIKSSENVDSERRESAEDLKSLAVAFDASPFIIGLRMQKGVIEEDMLYERFGVNVIHPKTFRDAALRRRLPAVYSKRGGIYFNIDGCTLKACREKKGLSLGQLANLIGVSRKAIYEYERDQMGATIQTVERLERILGSSMVVGIDIFDWHLEGEAPEKNPTGAVAKQLHSKLKRIGCRALGFSHAPIDIHAKNVGVSFLTYEERMNEERLENKIENAIEVGRVLGTSPILVTEEKSPQNSDILVVRIDEIKKVEHIRELAKLLGVEITDQDN</sequence>
<dbReference type="CDD" id="cd00093">
    <property type="entry name" value="HTH_XRE"/>
    <property type="match status" value="1"/>
</dbReference>
<comment type="caution">
    <text evidence="6">The sequence shown here is derived from an EMBL/GenBank/DDBJ whole genome shotgun (WGS) entry which is preliminary data.</text>
</comment>
<reference evidence="6" key="1">
    <citation type="journal article" date="2020" name="mSystems">
        <title>Genome- and Community-Level Interaction Insights into Carbon Utilization and Element Cycling Functions of Hydrothermarchaeota in Hydrothermal Sediment.</title>
        <authorList>
            <person name="Zhou Z."/>
            <person name="Liu Y."/>
            <person name="Xu W."/>
            <person name="Pan J."/>
            <person name="Luo Z.H."/>
            <person name="Li M."/>
        </authorList>
    </citation>
    <scope>NUCLEOTIDE SEQUENCE [LARGE SCALE GENOMIC DNA]</scope>
    <source>
        <strain evidence="6">SpSt-1038</strain>
    </source>
</reference>
<dbReference type="HAMAP" id="MF_00584">
    <property type="entry name" value="HTH_type_cro_C1"/>
    <property type="match status" value="1"/>
</dbReference>
<protein>
    <recommendedName>
        <fullName evidence="4">Putative HTH-type transcriptional regulatory protein ENL91_04050</fullName>
    </recommendedName>
</protein>
<feature type="domain" description="HTH cro/C1-type" evidence="5">
    <location>
        <begin position="135"/>
        <end position="190"/>
    </location>
</feature>
<name>A0A7J3UZQ6_9CREN</name>
<dbReference type="PROSITE" id="PS50943">
    <property type="entry name" value="HTH_CROC1"/>
    <property type="match status" value="1"/>
</dbReference>
<evidence type="ECO:0000256" key="1">
    <source>
        <dbReference type="ARBA" id="ARBA00023015"/>
    </source>
</evidence>
<gene>
    <name evidence="6" type="ORF">ENL91_04050</name>
</gene>
<dbReference type="InterPro" id="IPR020886">
    <property type="entry name" value="MTH_967-like"/>
</dbReference>
<keyword evidence="3 4" id="KW-0804">Transcription</keyword>
<dbReference type="InterPro" id="IPR001387">
    <property type="entry name" value="Cro/C1-type_HTH"/>
</dbReference>
<evidence type="ECO:0000259" key="5">
    <source>
        <dbReference type="PROSITE" id="PS50943"/>
    </source>
</evidence>
<dbReference type="SUPFAM" id="SSF47413">
    <property type="entry name" value="lambda repressor-like DNA-binding domains"/>
    <property type="match status" value="1"/>
</dbReference>
<dbReference type="AlphaFoldDB" id="A0A7J3UZQ6"/>
<evidence type="ECO:0000256" key="3">
    <source>
        <dbReference type="ARBA" id="ARBA00023163"/>
    </source>
</evidence>
<dbReference type="GO" id="GO:0003677">
    <property type="term" value="F:DNA binding"/>
    <property type="evidence" value="ECO:0007669"/>
    <property type="project" value="UniProtKB-KW"/>
</dbReference>
<keyword evidence="1 4" id="KW-0805">Transcription regulation</keyword>